<dbReference type="AlphaFoldDB" id="A0AA36Y3G4"/>
<dbReference type="Proteomes" id="UP000018466">
    <property type="component" value="Unassembled WGS sequence"/>
</dbReference>
<feature type="transmembrane region" description="Helical" evidence="1">
    <location>
        <begin position="39"/>
        <end position="59"/>
    </location>
</feature>
<proteinExistence type="predicted"/>
<dbReference type="RefSeq" id="WP_009533851.1">
    <property type="nucleotide sequence ID" value="NZ_CAUOLT010000083.1"/>
</dbReference>
<protein>
    <submittedName>
        <fullName evidence="2">Uncharacterized protein</fullName>
    </submittedName>
</protein>
<accession>A0AA36Y3G4</accession>
<dbReference type="GeneID" id="86941759"/>
<comment type="caution">
    <text evidence="2">The sequence shown here is derived from an EMBL/GenBank/DDBJ whole genome shotgun (WGS) entry which is preliminary data.</text>
</comment>
<keyword evidence="1" id="KW-1133">Transmembrane helix</keyword>
<keyword evidence="3" id="KW-1185">Reference proteome</keyword>
<organism evidence="2 3">
    <name type="scientific">Stomatobaculum longum</name>
    <dbReference type="NCBI Taxonomy" id="796942"/>
    <lineage>
        <taxon>Bacteria</taxon>
        <taxon>Bacillati</taxon>
        <taxon>Bacillota</taxon>
        <taxon>Clostridia</taxon>
        <taxon>Lachnospirales</taxon>
        <taxon>Lachnospiraceae</taxon>
        <taxon>Stomatobaculum</taxon>
    </lineage>
</organism>
<evidence type="ECO:0000313" key="3">
    <source>
        <dbReference type="Proteomes" id="UP000018466"/>
    </source>
</evidence>
<reference evidence="2 3" key="1">
    <citation type="submission" date="2011-10" db="EMBL/GenBank/DDBJ databases">
        <title>The Genome Sequence of Lachnospiraceae bacterium ACC2.</title>
        <authorList>
            <consortium name="The Broad Institute Genome Sequencing Platform"/>
            <person name="Earl A."/>
            <person name="Ward D."/>
            <person name="Feldgarden M."/>
            <person name="Gevers D."/>
            <person name="Sizova M."/>
            <person name="Hazen A."/>
            <person name="Epstein S."/>
            <person name="Young S.K."/>
            <person name="Zeng Q."/>
            <person name="Gargeya S."/>
            <person name="Fitzgerald M."/>
            <person name="Haas B."/>
            <person name="Abouelleil A."/>
            <person name="Alvarado L."/>
            <person name="Arachchi H.M."/>
            <person name="Berlin A."/>
            <person name="Brown A."/>
            <person name="Chapman S.B."/>
            <person name="Chen Z."/>
            <person name="Dunbar C."/>
            <person name="Freedman E."/>
            <person name="Gearin G."/>
            <person name="Goldberg J."/>
            <person name="Griggs A."/>
            <person name="Gujja S."/>
            <person name="Heiman D."/>
            <person name="Howarth C."/>
            <person name="Larson L."/>
            <person name="Lui A."/>
            <person name="MacDonald P.J.P."/>
            <person name="Montmayeur A."/>
            <person name="Murphy C."/>
            <person name="Neiman D."/>
            <person name="Pearson M."/>
            <person name="Priest M."/>
            <person name="Roberts A."/>
            <person name="Saif S."/>
            <person name="Shea T."/>
            <person name="Shenoy N."/>
            <person name="Sisk P."/>
            <person name="Stolte C."/>
            <person name="Sykes S."/>
            <person name="Wortman J."/>
            <person name="Nusbaum C."/>
            <person name="Birren B."/>
        </authorList>
    </citation>
    <scope>NUCLEOTIDE SEQUENCE [LARGE SCALE GENOMIC DNA]</scope>
    <source>
        <strain evidence="2 3">ACC2</strain>
    </source>
</reference>
<name>A0AA36Y3G4_9FIRM</name>
<sequence length="125" mass="14673">MQRTERCFRLFRIGYAVVYQILLLSECASQYMSGSRHEIAAFNLFLNNMMLALSLYGIFRKGQLRGDLRLSLKLCLAALVCIFLKTLILQAIPMPFAYTELLNGELVFMVYLFYHQLWCYDPEFF</sequence>
<gene>
    <name evidence="2" type="ORF">HMPREF9623_02045</name>
</gene>
<evidence type="ECO:0000256" key="1">
    <source>
        <dbReference type="SAM" id="Phobius"/>
    </source>
</evidence>
<keyword evidence="1" id="KW-0812">Transmembrane</keyword>
<keyword evidence="1" id="KW-0472">Membrane</keyword>
<feature type="transmembrane region" description="Helical" evidence="1">
    <location>
        <begin position="12"/>
        <end position="33"/>
    </location>
</feature>
<evidence type="ECO:0000313" key="2">
    <source>
        <dbReference type="EMBL" id="EHO15724.1"/>
    </source>
</evidence>
<dbReference type="EMBL" id="AGEL01000015">
    <property type="protein sequence ID" value="EHO15724.1"/>
    <property type="molecule type" value="Genomic_DNA"/>
</dbReference>
<feature type="transmembrane region" description="Helical" evidence="1">
    <location>
        <begin position="71"/>
        <end position="92"/>
    </location>
</feature>